<sequence length="87" mass="9574">MDSQTISLSLVSGAIIYIIIELDKRYFASKQEAQSYSSVRIATAIALIVYIAVTYFKCNVSCIKQVMDSNITGGSSIDKQLILTDPF</sequence>
<keyword evidence="1" id="KW-0472">Membrane</keyword>
<dbReference type="EMBL" id="MN740621">
    <property type="protein sequence ID" value="QHU36018.1"/>
    <property type="molecule type" value="Genomic_DNA"/>
</dbReference>
<feature type="transmembrane region" description="Helical" evidence="1">
    <location>
        <begin position="35"/>
        <end position="56"/>
    </location>
</feature>
<organism evidence="2">
    <name type="scientific">viral metagenome</name>
    <dbReference type="NCBI Taxonomy" id="1070528"/>
    <lineage>
        <taxon>unclassified sequences</taxon>
        <taxon>metagenomes</taxon>
        <taxon>organismal metagenomes</taxon>
    </lineage>
</organism>
<proteinExistence type="predicted"/>
<evidence type="ECO:0000256" key="1">
    <source>
        <dbReference type="SAM" id="Phobius"/>
    </source>
</evidence>
<name>A0A6C0M128_9ZZZZ</name>
<evidence type="ECO:0000313" key="2">
    <source>
        <dbReference type="EMBL" id="QHU36018.1"/>
    </source>
</evidence>
<feature type="transmembrane region" description="Helical" evidence="1">
    <location>
        <begin position="6"/>
        <end position="23"/>
    </location>
</feature>
<keyword evidence="1" id="KW-0812">Transmembrane</keyword>
<protein>
    <submittedName>
        <fullName evidence="2">Uncharacterized protein</fullName>
    </submittedName>
</protein>
<reference evidence="2" key="1">
    <citation type="journal article" date="2020" name="Nature">
        <title>Giant virus diversity and host interactions through global metagenomics.</title>
        <authorList>
            <person name="Schulz F."/>
            <person name="Roux S."/>
            <person name="Paez-Espino D."/>
            <person name="Jungbluth S."/>
            <person name="Walsh D.A."/>
            <person name="Denef V.J."/>
            <person name="McMahon K.D."/>
            <person name="Konstantinidis K.T."/>
            <person name="Eloe-Fadrosh E.A."/>
            <person name="Kyrpides N.C."/>
            <person name="Woyke T."/>
        </authorList>
    </citation>
    <scope>NUCLEOTIDE SEQUENCE</scope>
    <source>
        <strain evidence="2">GVMAG-S-1035085-51</strain>
    </source>
</reference>
<dbReference type="AlphaFoldDB" id="A0A6C0M128"/>
<accession>A0A6C0M128</accession>
<keyword evidence="1" id="KW-1133">Transmembrane helix</keyword>